<dbReference type="HOGENOM" id="CLU_1512063_0_0_1"/>
<name>K1PS83_MAGGI</name>
<keyword evidence="4" id="KW-1015">Disulfide bond</keyword>
<evidence type="ECO:0000256" key="2">
    <source>
        <dbReference type="ARBA" id="ARBA00022833"/>
    </source>
</evidence>
<dbReference type="PROSITE" id="PS00022">
    <property type="entry name" value="EGF_1"/>
    <property type="match status" value="1"/>
</dbReference>
<dbReference type="EC" id="3.4.24.-" evidence="6"/>
<dbReference type="PROSITE" id="PS51864">
    <property type="entry name" value="ASTACIN"/>
    <property type="match status" value="1"/>
</dbReference>
<dbReference type="InterPro" id="IPR024079">
    <property type="entry name" value="MetalloPept_cat_dom_sf"/>
</dbReference>
<dbReference type="Gene3D" id="2.10.25.10">
    <property type="entry name" value="Laminin"/>
    <property type="match status" value="1"/>
</dbReference>
<dbReference type="PROSITE" id="PS01180">
    <property type="entry name" value="CUB"/>
    <property type="match status" value="1"/>
</dbReference>
<gene>
    <name evidence="7" type="ORF">CGI_10003803</name>
</gene>
<protein>
    <recommendedName>
        <fullName evidence="6">Metalloendopeptidase</fullName>
        <ecNumber evidence="6">3.4.24.-</ecNumber>
    </recommendedName>
</protein>
<dbReference type="SUPFAM" id="SSF55486">
    <property type="entry name" value="Metalloproteases ('zincins'), catalytic domain"/>
    <property type="match status" value="1"/>
</dbReference>
<dbReference type="InParanoid" id="K1PS83"/>
<dbReference type="PANTHER" id="PTHR10127">
    <property type="entry name" value="DISCOIDIN, CUB, EGF, LAMININ , AND ZINC METALLOPROTEASE DOMAIN CONTAINING"/>
    <property type="match status" value="1"/>
</dbReference>
<keyword evidence="3 6" id="KW-0482">Metalloprotease</keyword>
<reference evidence="7" key="1">
    <citation type="journal article" date="2012" name="Nature">
        <title>The oyster genome reveals stress adaptation and complexity of shell formation.</title>
        <authorList>
            <person name="Zhang G."/>
            <person name="Fang X."/>
            <person name="Guo X."/>
            <person name="Li L."/>
            <person name="Luo R."/>
            <person name="Xu F."/>
            <person name="Yang P."/>
            <person name="Zhang L."/>
            <person name="Wang X."/>
            <person name="Qi H."/>
            <person name="Xiong Z."/>
            <person name="Que H."/>
            <person name="Xie Y."/>
            <person name="Holland P.W."/>
            <person name="Paps J."/>
            <person name="Zhu Y."/>
            <person name="Wu F."/>
            <person name="Chen Y."/>
            <person name="Wang J."/>
            <person name="Peng C."/>
            <person name="Meng J."/>
            <person name="Yang L."/>
            <person name="Liu J."/>
            <person name="Wen B."/>
            <person name="Zhang N."/>
            <person name="Huang Z."/>
            <person name="Zhu Q."/>
            <person name="Feng Y."/>
            <person name="Mount A."/>
            <person name="Hedgecock D."/>
            <person name="Xu Z."/>
            <person name="Liu Y."/>
            <person name="Domazet-Loso T."/>
            <person name="Du Y."/>
            <person name="Sun X."/>
            <person name="Zhang S."/>
            <person name="Liu B."/>
            <person name="Cheng P."/>
            <person name="Jiang X."/>
            <person name="Li J."/>
            <person name="Fan D."/>
            <person name="Wang W."/>
            <person name="Fu W."/>
            <person name="Wang T."/>
            <person name="Wang B."/>
            <person name="Zhang J."/>
            <person name="Peng Z."/>
            <person name="Li Y."/>
            <person name="Li N."/>
            <person name="Wang J."/>
            <person name="Chen M."/>
            <person name="He Y."/>
            <person name="Tan F."/>
            <person name="Song X."/>
            <person name="Zheng Q."/>
            <person name="Huang R."/>
            <person name="Yang H."/>
            <person name="Du X."/>
            <person name="Chen L."/>
            <person name="Yang M."/>
            <person name="Gaffney P.M."/>
            <person name="Wang S."/>
            <person name="Luo L."/>
            <person name="She Z."/>
            <person name="Ming Y."/>
            <person name="Huang W."/>
            <person name="Zhang S."/>
            <person name="Huang B."/>
            <person name="Zhang Y."/>
            <person name="Qu T."/>
            <person name="Ni P."/>
            <person name="Miao G."/>
            <person name="Wang J."/>
            <person name="Wang Q."/>
            <person name="Steinberg C.E."/>
            <person name="Wang H."/>
            <person name="Li N."/>
            <person name="Qian L."/>
            <person name="Zhang G."/>
            <person name="Li Y."/>
            <person name="Yang H."/>
            <person name="Liu X."/>
            <person name="Wang J."/>
            <person name="Yin Y."/>
            <person name="Wang J."/>
        </authorList>
    </citation>
    <scope>NUCLEOTIDE SEQUENCE [LARGE SCALE GENOMIC DNA]</scope>
    <source>
        <strain evidence="7">05x7-T-G4-1.051#20</strain>
    </source>
</reference>
<dbReference type="InterPro" id="IPR000859">
    <property type="entry name" value="CUB_dom"/>
</dbReference>
<evidence type="ECO:0000256" key="1">
    <source>
        <dbReference type="ARBA" id="ARBA00022723"/>
    </source>
</evidence>
<dbReference type="Pfam" id="PF01400">
    <property type="entry name" value="Astacin"/>
    <property type="match status" value="1"/>
</dbReference>
<dbReference type="PROSITE" id="PS01186">
    <property type="entry name" value="EGF_2"/>
    <property type="match status" value="1"/>
</dbReference>
<evidence type="ECO:0000256" key="3">
    <source>
        <dbReference type="ARBA" id="ARBA00023049"/>
    </source>
</evidence>
<dbReference type="PANTHER" id="PTHR10127:SF850">
    <property type="entry name" value="METALLOENDOPEPTIDASE"/>
    <property type="match status" value="1"/>
</dbReference>
<organism evidence="7">
    <name type="scientific">Magallana gigas</name>
    <name type="common">Pacific oyster</name>
    <name type="synonym">Crassostrea gigas</name>
    <dbReference type="NCBI Taxonomy" id="29159"/>
    <lineage>
        <taxon>Eukaryota</taxon>
        <taxon>Metazoa</taxon>
        <taxon>Spiralia</taxon>
        <taxon>Lophotrochozoa</taxon>
        <taxon>Mollusca</taxon>
        <taxon>Bivalvia</taxon>
        <taxon>Autobranchia</taxon>
        <taxon>Pteriomorphia</taxon>
        <taxon>Ostreida</taxon>
        <taxon>Ostreoidea</taxon>
        <taxon>Ostreidae</taxon>
        <taxon>Magallana</taxon>
    </lineage>
</organism>
<proteinExistence type="predicted"/>
<sequence length="178" mass="19671">MLHAAGLVHEQSRSDRDKYIRLIKENLGGNIYNSNFDKDDTLDQNPYDYESIMQYGLRTFSINGKNTIEFLDKDLEFLAGTAAGEGISFYDIKDVIVNYQCAAHCKDPPACINGGFINHDCVCYCPRGYTGKTCETVITDNDCGGMVDVPPGDDVFVISPGYPAPYALGKICRWGVTV</sequence>
<evidence type="ECO:0000256" key="4">
    <source>
        <dbReference type="ARBA" id="ARBA00023157"/>
    </source>
</evidence>
<dbReference type="GO" id="GO:0046872">
    <property type="term" value="F:metal ion binding"/>
    <property type="evidence" value="ECO:0007669"/>
    <property type="project" value="UniProtKB-KW"/>
</dbReference>
<evidence type="ECO:0000256" key="6">
    <source>
        <dbReference type="RuleBase" id="RU361183"/>
    </source>
</evidence>
<dbReference type="AlphaFoldDB" id="K1PS83"/>
<keyword evidence="6" id="KW-0645">Protease</keyword>
<keyword evidence="1 6" id="KW-0479">Metal-binding</keyword>
<comment type="cofactor">
    <cofactor evidence="6">
        <name>Zn(2+)</name>
        <dbReference type="ChEBI" id="CHEBI:29105"/>
    </cofactor>
    <text evidence="6">Binds 1 zinc ion per subunit.</text>
</comment>
<dbReference type="EMBL" id="JH816791">
    <property type="protein sequence ID" value="EKC24498.1"/>
    <property type="molecule type" value="Genomic_DNA"/>
</dbReference>
<dbReference type="PRINTS" id="PR00480">
    <property type="entry name" value="ASTACIN"/>
</dbReference>
<dbReference type="GO" id="GO:0006508">
    <property type="term" value="P:proteolysis"/>
    <property type="evidence" value="ECO:0007669"/>
    <property type="project" value="UniProtKB-KW"/>
</dbReference>
<dbReference type="InterPro" id="IPR001506">
    <property type="entry name" value="Peptidase_M12A"/>
</dbReference>
<dbReference type="InterPro" id="IPR000742">
    <property type="entry name" value="EGF"/>
</dbReference>
<dbReference type="Gene3D" id="3.40.390.10">
    <property type="entry name" value="Collagenase (Catalytic Domain)"/>
    <property type="match status" value="1"/>
</dbReference>
<dbReference type="GO" id="GO:0004222">
    <property type="term" value="F:metalloendopeptidase activity"/>
    <property type="evidence" value="ECO:0007669"/>
    <property type="project" value="UniProtKB-UniRule"/>
</dbReference>
<keyword evidence="6" id="KW-0378">Hydrolase</keyword>
<evidence type="ECO:0000313" key="7">
    <source>
        <dbReference type="EMBL" id="EKC24498.1"/>
    </source>
</evidence>
<keyword evidence="2 6" id="KW-0862">Zinc</keyword>
<accession>K1PS83</accession>
<comment type="caution">
    <text evidence="5">Lacks conserved residue(s) required for the propagation of feature annotation.</text>
</comment>
<evidence type="ECO:0000256" key="5">
    <source>
        <dbReference type="PROSITE-ProRule" id="PRU00059"/>
    </source>
</evidence>